<sequence length="88" mass="10226">MNQHRINELLDLLKSDWLQDSDLNLLEFITKLSQEAGYKDDLAKLTDDVLIYHLKMRNSDSKEQIPGLKKDHEEDFKTAILKARGIIS</sequence>
<name>A0ABN8EA59_9VIBR</name>
<dbReference type="Pfam" id="PF06288">
    <property type="entry name" value="DUF1040"/>
    <property type="match status" value="1"/>
</dbReference>
<keyword evidence="2" id="KW-1185">Reference proteome</keyword>
<dbReference type="RefSeq" id="WP_237363370.1">
    <property type="nucleotide sequence ID" value="NZ_CAKLDM010000002.1"/>
</dbReference>
<evidence type="ECO:0000313" key="2">
    <source>
        <dbReference type="Proteomes" id="UP000838748"/>
    </source>
</evidence>
<dbReference type="InterPro" id="IPR009383">
    <property type="entry name" value="DUF1040"/>
</dbReference>
<reference evidence="1" key="1">
    <citation type="submission" date="2021-11" db="EMBL/GenBank/DDBJ databases">
        <authorList>
            <person name="Rodrigo-Torres L."/>
            <person name="Arahal R. D."/>
            <person name="Lucena T."/>
        </authorList>
    </citation>
    <scope>NUCLEOTIDE SEQUENCE</scope>
    <source>
        <strain evidence="1">CECT 7928</strain>
    </source>
</reference>
<evidence type="ECO:0000313" key="1">
    <source>
        <dbReference type="EMBL" id="CAH0541915.1"/>
    </source>
</evidence>
<dbReference type="Proteomes" id="UP000838748">
    <property type="component" value="Unassembled WGS sequence"/>
</dbReference>
<dbReference type="InterPro" id="IPR038134">
    <property type="entry name" value="YihD_sf"/>
</dbReference>
<organism evidence="1 2">
    <name type="scientific">Vibrio marisflavi CECT 7928</name>
    <dbReference type="NCBI Taxonomy" id="634439"/>
    <lineage>
        <taxon>Bacteria</taxon>
        <taxon>Pseudomonadati</taxon>
        <taxon>Pseudomonadota</taxon>
        <taxon>Gammaproteobacteria</taxon>
        <taxon>Vibrionales</taxon>
        <taxon>Vibrionaceae</taxon>
        <taxon>Vibrio</taxon>
    </lineage>
</organism>
<proteinExistence type="predicted"/>
<dbReference type="EMBL" id="CAKLDM010000002">
    <property type="protein sequence ID" value="CAH0541915.1"/>
    <property type="molecule type" value="Genomic_DNA"/>
</dbReference>
<protein>
    <submittedName>
        <fullName evidence="1">Protein YihD</fullName>
    </submittedName>
</protein>
<accession>A0ABN8EA59</accession>
<gene>
    <name evidence="1" type="primary">yihD</name>
    <name evidence="1" type="ORF">VMF7928_03941</name>
</gene>
<dbReference type="Gene3D" id="1.10.1580.20">
    <property type="entry name" value="Protein of unknown function DUF1040"/>
    <property type="match status" value="1"/>
</dbReference>
<comment type="caution">
    <text evidence="1">The sequence shown here is derived from an EMBL/GenBank/DDBJ whole genome shotgun (WGS) entry which is preliminary data.</text>
</comment>